<gene>
    <name evidence="1" type="ORF">B1756_03990</name>
</gene>
<name>A0A2Z2HVC9_9EURY</name>
<dbReference type="InterPro" id="IPR010667">
    <property type="entry name" value="Phage_T4_Gp19"/>
</dbReference>
<dbReference type="PANTHER" id="PTHR38009">
    <property type="entry name" value="CONSERVED HYPOTHETICAL PHAGE TAIL PROTEIN"/>
    <property type="match status" value="1"/>
</dbReference>
<accession>A0A2Z2HVC9</accession>
<reference evidence="2" key="1">
    <citation type="submission" date="2017-02" db="EMBL/GenBank/DDBJ databases">
        <title>Natronthermophilus aegyptiacus gen. nov.,sp. nov., an aerobic, extremely halophilic alkalithermophilic archaeon isolated from the athalassohaline Wadi An Natrun, Egypt.</title>
        <authorList>
            <person name="Zhao B."/>
        </authorList>
    </citation>
    <scope>NUCLEOTIDE SEQUENCE [LARGE SCALE GENOMIC DNA]</scope>
    <source>
        <strain evidence="2">JW/NM-HA 15</strain>
    </source>
</reference>
<dbReference type="GO" id="GO:0008233">
    <property type="term" value="F:peptidase activity"/>
    <property type="evidence" value="ECO:0007669"/>
    <property type="project" value="UniProtKB-KW"/>
</dbReference>
<dbReference type="GO" id="GO:0005198">
    <property type="term" value="F:structural molecule activity"/>
    <property type="evidence" value="ECO:0007669"/>
    <property type="project" value="InterPro"/>
</dbReference>
<dbReference type="OrthoDB" id="372229at2157"/>
<dbReference type="GeneID" id="32893211"/>
<dbReference type="Proteomes" id="UP000250088">
    <property type="component" value="Chromosome"/>
</dbReference>
<protein>
    <submittedName>
        <fullName evidence="1">Cysteine protease</fullName>
    </submittedName>
</protein>
<sequence length="150" mass="16892">MPEHGPLPSTEFKVELDGAEVPGFLEVKLPKKETEEYDYREGDDAKHTRKMFGDVHYSPLVLARGADEDNGALNDWLKAVEEGNADEARKDIAVVIMDQSGNNAIRYEFSEAWIREYEPPTLNAQANGGAEALAIETFTVEFEEMERKNQ</sequence>
<dbReference type="AlphaFoldDB" id="A0A2Z2HVC9"/>
<evidence type="ECO:0000313" key="2">
    <source>
        <dbReference type="Proteomes" id="UP000250088"/>
    </source>
</evidence>
<dbReference type="InterPro" id="IPR011747">
    <property type="entry name" value="CHP02241"/>
</dbReference>
<dbReference type="GO" id="GO:0006508">
    <property type="term" value="P:proteolysis"/>
    <property type="evidence" value="ECO:0007669"/>
    <property type="project" value="UniProtKB-KW"/>
</dbReference>
<proteinExistence type="predicted"/>
<dbReference type="NCBIfam" id="TIGR02241">
    <property type="entry name" value="conserved hypothetical phage tail region protein"/>
    <property type="match status" value="1"/>
</dbReference>
<keyword evidence="1" id="KW-0378">Hydrolase</keyword>
<dbReference type="Pfam" id="PF06841">
    <property type="entry name" value="Phage_T4_gp19"/>
    <property type="match status" value="1"/>
</dbReference>
<dbReference type="EMBL" id="CP019893">
    <property type="protein sequence ID" value="ARS88994.1"/>
    <property type="molecule type" value="Genomic_DNA"/>
</dbReference>
<dbReference type="KEGG" id="naj:B1756_03990"/>
<evidence type="ECO:0000313" key="1">
    <source>
        <dbReference type="EMBL" id="ARS88994.1"/>
    </source>
</evidence>
<dbReference type="RefSeq" id="WP_086887377.1">
    <property type="nucleotide sequence ID" value="NZ_CP019893.1"/>
</dbReference>
<dbReference type="PANTHER" id="PTHR38009:SF1">
    <property type="entry name" value="CONSERVED HYPOTHETICAL PHAGE TAIL PROTEIN"/>
    <property type="match status" value="1"/>
</dbReference>
<keyword evidence="1" id="KW-0645">Protease</keyword>
<keyword evidence="2" id="KW-1185">Reference proteome</keyword>
<organism evidence="1 2">
    <name type="scientific">Natrarchaeobaculum aegyptiacum</name>
    <dbReference type="NCBI Taxonomy" id="745377"/>
    <lineage>
        <taxon>Archaea</taxon>
        <taxon>Methanobacteriati</taxon>
        <taxon>Methanobacteriota</taxon>
        <taxon>Stenosarchaea group</taxon>
        <taxon>Halobacteria</taxon>
        <taxon>Halobacteriales</taxon>
        <taxon>Natrialbaceae</taxon>
        <taxon>Natrarchaeobaculum</taxon>
    </lineage>
</organism>